<dbReference type="EnsemblMetazoa" id="PPAI002463-RA">
    <property type="protein sequence ID" value="PPAI002463-PA"/>
    <property type="gene ID" value="PPAI002463"/>
</dbReference>
<accession>A0A1B0D4Q5</accession>
<protein>
    <submittedName>
        <fullName evidence="1">Uncharacterized protein</fullName>
    </submittedName>
</protein>
<name>A0A1B0D4Q5_PHLPP</name>
<dbReference type="VEuPathDB" id="VectorBase:PPAI002463"/>
<proteinExistence type="predicted"/>
<dbReference type="AlphaFoldDB" id="A0A1B0D4Q5"/>
<dbReference type="Proteomes" id="UP000092462">
    <property type="component" value="Unassembled WGS sequence"/>
</dbReference>
<evidence type="ECO:0000313" key="2">
    <source>
        <dbReference type="Proteomes" id="UP000092462"/>
    </source>
</evidence>
<organism evidence="1 2">
    <name type="scientific">Phlebotomus papatasi</name>
    <name type="common">Sandfly</name>
    <dbReference type="NCBI Taxonomy" id="29031"/>
    <lineage>
        <taxon>Eukaryota</taxon>
        <taxon>Metazoa</taxon>
        <taxon>Ecdysozoa</taxon>
        <taxon>Arthropoda</taxon>
        <taxon>Hexapoda</taxon>
        <taxon>Insecta</taxon>
        <taxon>Pterygota</taxon>
        <taxon>Neoptera</taxon>
        <taxon>Endopterygota</taxon>
        <taxon>Diptera</taxon>
        <taxon>Nematocera</taxon>
        <taxon>Psychodoidea</taxon>
        <taxon>Psychodidae</taxon>
        <taxon>Phlebotomus</taxon>
        <taxon>Phlebotomus</taxon>
    </lineage>
</organism>
<keyword evidence="2" id="KW-1185">Reference proteome</keyword>
<sequence length="131" mass="14678">MSASGGKNQNYFCKFVRGVVAFGGSVQFVENCTYLCSSTRPSEVPVIEPQRLPVGLCEQDKEDNRLWQWRQFRVFGSSSITGGSDCLFVVLFLAFWYFNYKVILSFTTHLTSALFWGESSSSTGNKITGNL</sequence>
<dbReference type="EMBL" id="AJVK01011566">
    <property type="status" value="NOT_ANNOTATED_CDS"/>
    <property type="molecule type" value="Genomic_DNA"/>
</dbReference>
<evidence type="ECO:0000313" key="1">
    <source>
        <dbReference type="EnsemblMetazoa" id="PPAI002463-PA"/>
    </source>
</evidence>
<reference evidence="1" key="1">
    <citation type="submission" date="2022-08" db="UniProtKB">
        <authorList>
            <consortium name="EnsemblMetazoa"/>
        </authorList>
    </citation>
    <scope>IDENTIFICATION</scope>
    <source>
        <strain evidence="1">Israel</strain>
    </source>
</reference>